<dbReference type="Proteomes" id="UP000198641">
    <property type="component" value="Unassembled WGS sequence"/>
</dbReference>
<keyword evidence="2 7" id="KW-0812">Transmembrane</keyword>
<keyword evidence="4 7" id="KW-0472">Membrane</keyword>
<dbReference type="InterPro" id="IPR022781">
    <property type="entry name" value="Flagellar_biosynth_FliO"/>
</dbReference>
<keyword evidence="9" id="KW-0966">Cell projection</keyword>
<dbReference type="GO" id="GO:0009425">
    <property type="term" value="C:bacterial-type flagellum basal body"/>
    <property type="evidence" value="ECO:0007669"/>
    <property type="project" value="UniProtKB-SubCell"/>
</dbReference>
<comment type="similarity">
    <text evidence="6 7">Belongs to the FliO/MopB family.</text>
</comment>
<feature type="region of interest" description="Disordered" evidence="8">
    <location>
        <begin position="111"/>
        <end position="159"/>
    </location>
</feature>
<feature type="transmembrane region" description="Helical" evidence="7">
    <location>
        <begin position="29"/>
        <end position="52"/>
    </location>
</feature>
<organism evidence="9 10">
    <name type="scientific">Onishia taeanensis</name>
    <dbReference type="NCBI Taxonomy" id="284577"/>
    <lineage>
        <taxon>Bacteria</taxon>
        <taxon>Pseudomonadati</taxon>
        <taxon>Pseudomonadota</taxon>
        <taxon>Gammaproteobacteria</taxon>
        <taxon>Oceanospirillales</taxon>
        <taxon>Halomonadaceae</taxon>
        <taxon>Onishia</taxon>
    </lineage>
</organism>
<evidence type="ECO:0000256" key="2">
    <source>
        <dbReference type="ARBA" id="ARBA00022692"/>
    </source>
</evidence>
<feature type="compositionally biased region" description="Basic and acidic residues" evidence="8">
    <location>
        <begin position="150"/>
        <end position="159"/>
    </location>
</feature>
<dbReference type="InterPro" id="IPR052205">
    <property type="entry name" value="FliO/MopB"/>
</dbReference>
<keyword evidence="5 7" id="KW-0975">Bacterial flagellum</keyword>
<dbReference type="NCBIfam" id="TIGR03500">
    <property type="entry name" value="FliO_TIGR"/>
    <property type="match status" value="1"/>
</dbReference>
<evidence type="ECO:0000256" key="7">
    <source>
        <dbReference type="RuleBase" id="RU362064"/>
    </source>
</evidence>
<dbReference type="PANTHER" id="PTHR38766">
    <property type="entry name" value="FLAGELLAR PROTEIN FLIO"/>
    <property type="match status" value="1"/>
</dbReference>
<evidence type="ECO:0000256" key="6">
    <source>
        <dbReference type="ARBA" id="ARBA00037937"/>
    </source>
</evidence>
<dbReference type="RefSeq" id="WP_092524831.1">
    <property type="nucleotide sequence ID" value="NZ_FNCI01000004.1"/>
</dbReference>
<sequence>MSLSAPTTGSAADMSSTGIDTLASGGDSLIGLAVIGKVGLALALIIGVILLASRLIRRIGPRGLGFGQRIKVVSSAAVGQRERVVIVEVEGTWLVLGVGGGQINKLHDLKAPEPAEPASSRPSTSEDSGKGFAERFASALRHNTGSMLKNHRDNGRKDS</sequence>
<evidence type="ECO:0000256" key="3">
    <source>
        <dbReference type="ARBA" id="ARBA00022989"/>
    </source>
</evidence>
<dbReference type="EMBL" id="FNCI01000004">
    <property type="protein sequence ID" value="SDG08877.1"/>
    <property type="molecule type" value="Genomic_DNA"/>
</dbReference>
<evidence type="ECO:0000256" key="5">
    <source>
        <dbReference type="ARBA" id="ARBA00023143"/>
    </source>
</evidence>
<evidence type="ECO:0000256" key="4">
    <source>
        <dbReference type="ARBA" id="ARBA00023136"/>
    </source>
</evidence>
<keyword evidence="1 7" id="KW-1003">Cell membrane</keyword>
<protein>
    <recommendedName>
        <fullName evidence="7">Flagellar protein</fullName>
    </recommendedName>
</protein>
<keyword evidence="9" id="KW-0969">Cilium</keyword>
<gene>
    <name evidence="9" type="ORF">SAMN05216571_104206</name>
</gene>
<dbReference type="Pfam" id="PF04347">
    <property type="entry name" value="FliO"/>
    <property type="match status" value="1"/>
</dbReference>
<evidence type="ECO:0000313" key="10">
    <source>
        <dbReference type="Proteomes" id="UP000198641"/>
    </source>
</evidence>
<evidence type="ECO:0000313" key="9">
    <source>
        <dbReference type="EMBL" id="SDG08877.1"/>
    </source>
</evidence>
<evidence type="ECO:0000256" key="8">
    <source>
        <dbReference type="SAM" id="MobiDB-lite"/>
    </source>
</evidence>
<dbReference type="OrthoDB" id="6897726at2"/>
<reference evidence="9 10" key="1">
    <citation type="submission" date="2016-10" db="EMBL/GenBank/DDBJ databases">
        <authorList>
            <person name="de Groot N.N."/>
        </authorList>
    </citation>
    <scope>NUCLEOTIDE SEQUENCE [LARGE SCALE GENOMIC DNA]</scope>
    <source>
        <strain evidence="9 10">BH539</strain>
    </source>
</reference>
<dbReference type="AlphaFoldDB" id="A0A1G7RDM7"/>
<dbReference type="STRING" id="284577.SAMN05216571_104206"/>
<keyword evidence="9" id="KW-0282">Flagellum</keyword>
<name>A0A1G7RDM7_9GAMM</name>
<dbReference type="PANTHER" id="PTHR38766:SF1">
    <property type="entry name" value="FLAGELLAR PROTEIN FLIO"/>
    <property type="match status" value="1"/>
</dbReference>
<accession>A0A1G7RDM7</accession>
<dbReference type="GO" id="GO:0044781">
    <property type="term" value="P:bacterial-type flagellum organization"/>
    <property type="evidence" value="ECO:0007669"/>
    <property type="project" value="UniProtKB-UniRule"/>
</dbReference>
<dbReference type="GO" id="GO:0005886">
    <property type="term" value="C:plasma membrane"/>
    <property type="evidence" value="ECO:0007669"/>
    <property type="project" value="UniProtKB-SubCell"/>
</dbReference>
<keyword evidence="3 7" id="KW-1133">Transmembrane helix</keyword>
<keyword evidence="10" id="KW-1185">Reference proteome</keyword>
<proteinExistence type="inferred from homology"/>
<comment type="subcellular location">
    <subcellularLocation>
        <location evidence="7">Cell membrane</location>
    </subcellularLocation>
    <subcellularLocation>
        <location evidence="7">Bacterial flagellum basal body</location>
    </subcellularLocation>
</comment>
<feature type="compositionally biased region" description="Low complexity" evidence="8">
    <location>
        <begin position="116"/>
        <end position="126"/>
    </location>
</feature>
<evidence type="ECO:0000256" key="1">
    <source>
        <dbReference type="ARBA" id="ARBA00022475"/>
    </source>
</evidence>